<dbReference type="OMA" id="EPENARY"/>
<evidence type="ECO:0000313" key="3">
    <source>
        <dbReference type="Proteomes" id="UP000001861"/>
    </source>
</evidence>
<dbReference type="VEuPathDB" id="FungiDB:CC1G_09999"/>
<dbReference type="Pfam" id="PF13391">
    <property type="entry name" value="HNH_2"/>
    <property type="match status" value="1"/>
</dbReference>
<dbReference type="GeneID" id="6009275"/>
<dbReference type="RefSeq" id="XP_001832785.1">
    <property type="nucleotide sequence ID" value="XM_001832733.1"/>
</dbReference>
<keyword evidence="3" id="KW-1185">Reference proteome</keyword>
<protein>
    <recommendedName>
        <fullName evidence="1">HNH nuclease domain-containing protein</fullName>
    </recommendedName>
</protein>
<dbReference type="eggNOG" id="ENOG502SCMH">
    <property type="taxonomic scope" value="Eukaryota"/>
</dbReference>
<name>A8NDJ1_COPC7</name>
<dbReference type="EMBL" id="AACS02000009">
    <property type="protein sequence ID" value="EAU89030.1"/>
    <property type="molecule type" value="Genomic_DNA"/>
</dbReference>
<evidence type="ECO:0000259" key="1">
    <source>
        <dbReference type="Pfam" id="PF13391"/>
    </source>
</evidence>
<dbReference type="InParanoid" id="A8NDJ1"/>
<comment type="caution">
    <text evidence="2">The sequence shown here is derived from an EMBL/GenBank/DDBJ whole genome shotgun (WGS) entry which is preliminary data.</text>
</comment>
<dbReference type="KEGG" id="cci:CC1G_09999"/>
<reference evidence="2 3" key="1">
    <citation type="journal article" date="2010" name="Proc. Natl. Acad. Sci. U.S.A.">
        <title>Insights into evolution of multicellular fungi from the assembled chromosomes of the mushroom Coprinopsis cinerea (Coprinus cinereus).</title>
        <authorList>
            <person name="Stajich J.E."/>
            <person name="Wilke S.K."/>
            <person name="Ahren D."/>
            <person name="Au C.H."/>
            <person name="Birren B.W."/>
            <person name="Borodovsky M."/>
            <person name="Burns C."/>
            <person name="Canback B."/>
            <person name="Casselton L.A."/>
            <person name="Cheng C.K."/>
            <person name="Deng J."/>
            <person name="Dietrich F.S."/>
            <person name="Fargo D.C."/>
            <person name="Farman M.L."/>
            <person name="Gathman A.C."/>
            <person name="Goldberg J."/>
            <person name="Guigo R."/>
            <person name="Hoegger P.J."/>
            <person name="Hooker J.B."/>
            <person name="Huggins A."/>
            <person name="James T.Y."/>
            <person name="Kamada T."/>
            <person name="Kilaru S."/>
            <person name="Kodira C."/>
            <person name="Kues U."/>
            <person name="Kupfer D."/>
            <person name="Kwan H.S."/>
            <person name="Lomsadze A."/>
            <person name="Li W."/>
            <person name="Lilly W.W."/>
            <person name="Ma L.J."/>
            <person name="Mackey A.J."/>
            <person name="Manning G."/>
            <person name="Martin F."/>
            <person name="Muraguchi H."/>
            <person name="Natvig D.O."/>
            <person name="Palmerini H."/>
            <person name="Ramesh M.A."/>
            <person name="Rehmeyer C.J."/>
            <person name="Roe B.A."/>
            <person name="Shenoy N."/>
            <person name="Stanke M."/>
            <person name="Ter-Hovhannisyan V."/>
            <person name="Tunlid A."/>
            <person name="Velagapudi R."/>
            <person name="Vision T.J."/>
            <person name="Zeng Q."/>
            <person name="Zolan M.E."/>
            <person name="Pukkila P.J."/>
        </authorList>
    </citation>
    <scope>NUCLEOTIDE SEQUENCE [LARGE SCALE GENOMIC DNA]</scope>
    <source>
        <strain evidence="3">Okayama-7 / 130 / ATCC MYA-4618 / FGSC 9003</strain>
    </source>
</reference>
<organism evidence="2 3">
    <name type="scientific">Coprinopsis cinerea (strain Okayama-7 / 130 / ATCC MYA-4618 / FGSC 9003)</name>
    <name type="common">Inky cap fungus</name>
    <name type="synonym">Hormographiella aspergillata</name>
    <dbReference type="NCBI Taxonomy" id="240176"/>
    <lineage>
        <taxon>Eukaryota</taxon>
        <taxon>Fungi</taxon>
        <taxon>Dikarya</taxon>
        <taxon>Basidiomycota</taxon>
        <taxon>Agaricomycotina</taxon>
        <taxon>Agaricomycetes</taxon>
        <taxon>Agaricomycetidae</taxon>
        <taxon>Agaricales</taxon>
        <taxon>Agaricineae</taxon>
        <taxon>Psathyrellaceae</taxon>
        <taxon>Coprinopsis</taxon>
    </lineage>
</organism>
<dbReference type="Proteomes" id="UP000001861">
    <property type="component" value="Unassembled WGS sequence"/>
</dbReference>
<dbReference type="InterPro" id="IPR003615">
    <property type="entry name" value="HNH_nuc"/>
</dbReference>
<accession>A8NDJ1</accession>
<sequence>MSKLPPSLPKPIQDLDDAQRAYNLLLELEKRLLIPSQEIQFGFGRASTSQPKTNADPRERRKLVLCRILGYLLHHAPTYEARASVIDGILACNGDAEEVLEFGEGFLYFIRAFHSNPAKTTTPSRDLFDRAASDLRVEDASGSSLQPKDHWSVKKYALKRDGYRCMISGAFDGDAGEQFPEILAKKRGVPGSRWAATRCSHIFAEVMNHDADNTVDEGNWSASIWMTLEKFGYASMLDELKGSSIHRLENVMTLDPTVHAHFESLKIWLVASDDPNAEPNTYKLEATRPLFIEDYPKIVRFQSSDPESLPLPSPRYLEVHAAVARIAHLSGATQYIDRVMRDLEDSTVLADDGSSGELLEHLLKQARPREIESH</sequence>
<evidence type="ECO:0000313" key="2">
    <source>
        <dbReference type="EMBL" id="EAU89030.1"/>
    </source>
</evidence>
<dbReference type="AlphaFoldDB" id="A8NDJ1"/>
<proteinExistence type="predicted"/>
<dbReference type="OrthoDB" id="2104739at2759"/>
<feature type="domain" description="HNH nuclease" evidence="1">
    <location>
        <begin position="165"/>
        <end position="265"/>
    </location>
</feature>
<gene>
    <name evidence="2" type="ORF">CC1G_09999</name>
</gene>